<sequence length="803" mass="90110">MLKNYLKVAWRTLTKNKTFSLLNIFGLSIAFGAAILLSMTAFFELSYDSFHKHVDTVYQIYYTEQTPKGAVASTSHPEPLAMAIKEEVPGIQNIARHLEDDALILREDIELNLDGVWVDKSFFSIFSFPVLKGDKTPIQEKSSVAITQDAAKRVFGEEEALGKTLNILVNGQEKSFKVSSILENIPENSSVEFDIAIGFQNHGSYNEIKGEWDNRNHNVYVQLDKNVLPESFENNTVAFSKQHFAEEIENAIRDGAVKDKNGNYKQLKLLPFKNTSFASFGKGVAKVDKTLTYLIFGVALLILIIACVNFTNMSIAGSTRRLKEFGMRKTLGAPKKQLFLQLWTESLIVFIVSVGLGLLLSILFLDSFKTIFNTNISFEDFSSPQIIMGFMVMLLVITFISGGYPALLMTRIGTIQALKGKLNMEKKPHLRNALITIQFGISILLISGTLVLWKQLDYMRSKNLGYNKEHVISFPLNGKKNSYEAVQLLRNELQGNPNILNVSASDNNLGRGKDGSAYRSVLGFDYKGRGIKTNMLVVDYDYIETLDLKLLKGRGFDRKFAADSLSLVINETMVKSLNEENPLSINIMMEDSVNYKVIGVLKDYHFEKLNKSIAPITLFMNKEWDMYYAYVKVAPKNISASFDLVKNAYARVEPNAPFLGSFLNENVDRTFRRERALTTMITSGSCIAIVLSCIGLFAMSLLVVTQRTKEIGIRKVIGANILSITYLLAKDFLKLVVIGFLIASPLAWWLSKSWLEDYAYRTSISIWMLLVPGVIAFFIALLTISAKTLNAALQNPTKSLRTD</sequence>
<feature type="transmembrane region" description="Helical" evidence="6">
    <location>
        <begin position="338"/>
        <end position="365"/>
    </location>
</feature>
<keyword evidence="4 6" id="KW-1133">Transmembrane helix</keyword>
<evidence type="ECO:0000256" key="6">
    <source>
        <dbReference type="SAM" id="Phobius"/>
    </source>
</evidence>
<reference evidence="10" key="1">
    <citation type="submission" date="2017-09" db="EMBL/GenBank/DDBJ databases">
        <authorList>
            <person name="Varghese N."/>
            <person name="Submissions S."/>
        </authorList>
    </citation>
    <scope>NUCLEOTIDE SEQUENCE [LARGE SCALE GENOMIC DNA]</scope>
    <source>
        <strain evidence="10">DSM 25885</strain>
    </source>
</reference>
<dbReference type="GO" id="GO:0022857">
    <property type="term" value="F:transmembrane transporter activity"/>
    <property type="evidence" value="ECO:0007669"/>
    <property type="project" value="TreeGrafter"/>
</dbReference>
<evidence type="ECO:0000256" key="3">
    <source>
        <dbReference type="ARBA" id="ARBA00022692"/>
    </source>
</evidence>
<dbReference type="PANTHER" id="PTHR30572:SF18">
    <property type="entry name" value="ABC-TYPE MACROLIDE FAMILY EXPORT SYSTEM PERMEASE COMPONENT 2"/>
    <property type="match status" value="1"/>
</dbReference>
<dbReference type="EMBL" id="OBEH01000001">
    <property type="protein sequence ID" value="SNY94922.1"/>
    <property type="molecule type" value="Genomic_DNA"/>
</dbReference>
<feature type="transmembrane region" description="Helical" evidence="6">
    <location>
        <begin position="763"/>
        <end position="784"/>
    </location>
</feature>
<dbReference type="AlphaFoldDB" id="A0A285MCL2"/>
<keyword evidence="10" id="KW-1185">Reference proteome</keyword>
<protein>
    <submittedName>
        <fullName evidence="9">ABC-type antimicrobial peptide transport system, permease component</fullName>
    </submittedName>
</protein>
<dbReference type="InterPro" id="IPR050250">
    <property type="entry name" value="Macrolide_Exporter_MacB"/>
</dbReference>
<dbReference type="OrthoDB" id="8740261at2"/>
<evidence type="ECO:0000256" key="1">
    <source>
        <dbReference type="ARBA" id="ARBA00004651"/>
    </source>
</evidence>
<feature type="transmembrane region" description="Helical" evidence="6">
    <location>
        <begin position="293"/>
        <end position="317"/>
    </location>
</feature>
<name>A0A285MCL2_9FLAO</name>
<evidence type="ECO:0000259" key="7">
    <source>
        <dbReference type="Pfam" id="PF02687"/>
    </source>
</evidence>
<dbReference type="Pfam" id="PF12704">
    <property type="entry name" value="MacB_PCD"/>
    <property type="match status" value="1"/>
</dbReference>
<keyword evidence="5 6" id="KW-0472">Membrane</keyword>
<dbReference type="Proteomes" id="UP000219048">
    <property type="component" value="Unassembled WGS sequence"/>
</dbReference>
<accession>A0A285MCL2</accession>
<keyword evidence="3 6" id="KW-0812">Transmembrane</keyword>
<evidence type="ECO:0000256" key="5">
    <source>
        <dbReference type="ARBA" id="ARBA00023136"/>
    </source>
</evidence>
<evidence type="ECO:0000256" key="4">
    <source>
        <dbReference type="ARBA" id="ARBA00022989"/>
    </source>
</evidence>
<feature type="domain" description="ABC3 transporter permease C-terminal" evidence="7">
    <location>
        <begin position="298"/>
        <end position="412"/>
    </location>
</feature>
<dbReference type="GO" id="GO:0005886">
    <property type="term" value="C:plasma membrane"/>
    <property type="evidence" value="ECO:0007669"/>
    <property type="project" value="UniProtKB-SubCell"/>
</dbReference>
<feature type="transmembrane region" description="Helical" evidence="6">
    <location>
        <begin position="21"/>
        <end position="43"/>
    </location>
</feature>
<dbReference type="InterPro" id="IPR003838">
    <property type="entry name" value="ABC3_permease_C"/>
</dbReference>
<comment type="subcellular location">
    <subcellularLocation>
        <location evidence="1">Cell membrane</location>
        <topology evidence="1">Multi-pass membrane protein</topology>
    </subcellularLocation>
</comment>
<keyword evidence="2" id="KW-1003">Cell membrane</keyword>
<evidence type="ECO:0000313" key="10">
    <source>
        <dbReference type="Proteomes" id="UP000219048"/>
    </source>
</evidence>
<evidence type="ECO:0000313" key="9">
    <source>
        <dbReference type="EMBL" id="SNY94922.1"/>
    </source>
</evidence>
<feature type="transmembrane region" description="Helical" evidence="6">
    <location>
        <begin position="732"/>
        <end position="751"/>
    </location>
</feature>
<proteinExistence type="predicted"/>
<feature type="transmembrane region" description="Helical" evidence="6">
    <location>
        <begin position="430"/>
        <end position="453"/>
    </location>
</feature>
<feature type="transmembrane region" description="Helical" evidence="6">
    <location>
        <begin position="680"/>
        <end position="704"/>
    </location>
</feature>
<dbReference type="RefSeq" id="WP_097044267.1">
    <property type="nucleotide sequence ID" value="NZ_OBEH01000001.1"/>
</dbReference>
<feature type="transmembrane region" description="Helical" evidence="6">
    <location>
        <begin position="385"/>
        <end position="409"/>
    </location>
</feature>
<evidence type="ECO:0000256" key="2">
    <source>
        <dbReference type="ARBA" id="ARBA00022475"/>
    </source>
</evidence>
<organism evidence="9 10">
    <name type="scientific">Flagellimonas pacifica</name>
    <dbReference type="NCBI Taxonomy" id="1247520"/>
    <lineage>
        <taxon>Bacteria</taxon>
        <taxon>Pseudomonadati</taxon>
        <taxon>Bacteroidota</taxon>
        <taxon>Flavobacteriia</taxon>
        <taxon>Flavobacteriales</taxon>
        <taxon>Flavobacteriaceae</taxon>
        <taxon>Flagellimonas</taxon>
    </lineage>
</organism>
<dbReference type="PANTHER" id="PTHR30572">
    <property type="entry name" value="MEMBRANE COMPONENT OF TRANSPORTER-RELATED"/>
    <property type="match status" value="1"/>
</dbReference>
<gene>
    <name evidence="9" type="ORF">SAMN06265377_0583</name>
</gene>
<feature type="domain" description="MacB-like periplasmic core" evidence="8">
    <location>
        <begin position="20"/>
        <end position="234"/>
    </location>
</feature>
<dbReference type="InterPro" id="IPR025857">
    <property type="entry name" value="MacB_PCD"/>
</dbReference>
<evidence type="ECO:0000259" key="8">
    <source>
        <dbReference type="Pfam" id="PF12704"/>
    </source>
</evidence>
<feature type="domain" description="ABC3 transporter permease C-terminal" evidence="7">
    <location>
        <begin position="685"/>
        <end position="785"/>
    </location>
</feature>
<dbReference type="Pfam" id="PF02687">
    <property type="entry name" value="FtsX"/>
    <property type="match status" value="2"/>
</dbReference>